<accession>A6F499</accession>
<reference evidence="1 2" key="1">
    <citation type="submission" date="2007-06" db="EMBL/GenBank/DDBJ databases">
        <authorList>
            <person name="Green D."/>
            <person name="Ferriera S."/>
            <person name="Johnson J."/>
            <person name="Kravitz S."/>
            <person name="Beeson K."/>
            <person name="Sutton G."/>
            <person name="Rogers Y.-H."/>
            <person name="Friedman R."/>
            <person name="Frazier M."/>
            <person name="Venter J.C."/>
        </authorList>
    </citation>
    <scope>NUCLEOTIDE SEQUENCE [LARGE SCALE GENOMIC DNA]</scope>
    <source>
        <strain evidence="1 2">DG893</strain>
    </source>
</reference>
<dbReference type="Proteomes" id="UP000005856">
    <property type="component" value="Unassembled WGS sequence"/>
</dbReference>
<name>A6F499_9GAMM</name>
<dbReference type="AlphaFoldDB" id="A6F499"/>
<keyword evidence="2" id="KW-1185">Reference proteome</keyword>
<protein>
    <submittedName>
        <fullName evidence="1">Uncharacterized protein</fullName>
    </submittedName>
</protein>
<comment type="caution">
    <text evidence="1">The sequence shown here is derived from an EMBL/GenBank/DDBJ whole genome shotgun (WGS) entry which is preliminary data.</text>
</comment>
<proteinExistence type="predicted"/>
<dbReference type="EMBL" id="ABCP01000041">
    <property type="protein sequence ID" value="EDM46392.1"/>
    <property type="molecule type" value="Genomic_DNA"/>
</dbReference>
<evidence type="ECO:0000313" key="1">
    <source>
        <dbReference type="EMBL" id="EDM46392.1"/>
    </source>
</evidence>
<gene>
    <name evidence="1" type="ORF">MDG893_13054</name>
</gene>
<evidence type="ECO:0000313" key="2">
    <source>
        <dbReference type="Proteomes" id="UP000005856"/>
    </source>
</evidence>
<organism evidence="1 2">
    <name type="scientific">Marinobacter algicola DG893</name>
    <dbReference type="NCBI Taxonomy" id="443152"/>
    <lineage>
        <taxon>Bacteria</taxon>
        <taxon>Pseudomonadati</taxon>
        <taxon>Pseudomonadota</taxon>
        <taxon>Gammaproteobacteria</taxon>
        <taxon>Pseudomonadales</taxon>
        <taxon>Marinobacteraceae</taxon>
        <taxon>Marinobacter</taxon>
    </lineage>
</organism>
<sequence>MRKGSQLVLRRSFERFGETMVSQVNRIGRSLIKADLSDCVFLVGKVRCGRKADIQIRDNAWPTHRFGAPK</sequence>